<name>A0AA38G988_TAXCH</name>
<sequence>FYDLVQSEHGILRKGREIRLTGCCLRNTTGSGQPRLLPTEHLVILLDEDQDDDLMLIGAQFCSDSFASISLDAVEAGNGYCFYARVEKIGGIEVQGQSGHLKRRQILIADNCGSSFEFIIWDEQILLSNLFSEGSWIALEKPFIARDSDCGIETSGGFCLEYGSATRLYCVPLVYHEEQVIVGPSQNLTQLIRPSNVSNCSTLEYGSQGVGTSQILLRCDSQGSLDFSNFPFRLFVVDIQNKMSSFSLYGVVTFLGRARGNSDNIFLMKIEDSTGSIIVKLNFNKHWSAGAICSGHTVFLSGLSCYMTSKGRMECLWHESNDNTSITNISQLPTLLNSACLHHICSLSELSTQMNSTQVCRVLIERVELHQLNVELSHSHCGHSVNDDPNGLPICSFCLCVCDTAVTPSFCLTVTLKYDSMKISAYCSGQSAAELLQVFPDEFCTWPEDEQAMYLFTIENDEFIVAICKNMLYNNGHQEVHNTNPDSIMTTWRITRALKSRAPALIYNKEDYMNKVLERFNMHNSKLVSTPMARHFKLSKDQCSSSHEEVEYMARVPYTSAVGSLMRVMVYIRSNITQAVGFVSRYMANPDITGDLDGRRSTSGYIFIVGGTTVSWISRLQKVVAMLQLQRLAKRLYG</sequence>
<evidence type="ECO:0000259" key="1">
    <source>
        <dbReference type="Pfam" id="PF17244"/>
    </source>
</evidence>
<dbReference type="Proteomes" id="UP000824469">
    <property type="component" value="Unassembled WGS sequence"/>
</dbReference>
<proteinExistence type="predicted"/>
<dbReference type="Pfam" id="PF17245">
    <property type="entry name" value="CDC24_OB2"/>
    <property type="match status" value="1"/>
</dbReference>
<dbReference type="InterPro" id="IPR035200">
    <property type="entry name" value="Cdc24_OB2"/>
</dbReference>
<comment type="caution">
    <text evidence="3">The sequence shown here is derived from an EMBL/GenBank/DDBJ whole genome shotgun (WGS) entry which is preliminary data.</text>
</comment>
<accession>A0AA38G988</accession>
<organism evidence="3 4">
    <name type="scientific">Taxus chinensis</name>
    <name type="common">Chinese yew</name>
    <name type="synonym">Taxus wallichiana var. chinensis</name>
    <dbReference type="NCBI Taxonomy" id="29808"/>
    <lineage>
        <taxon>Eukaryota</taxon>
        <taxon>Viridiplantae</taxon>
        <taxon>Streptophyta</taxon>
        <taxon>Embryophyta</taxon>
        <taxon>Tracheophyta</taxon>
        <taxon>Spermatophyta</taxon>
        <taxon>Pinopsida</taxon>
        <taxon>Pinidae</taxon>
        <taxon>Conifers II</taxon>
        <taxon>Cupressales</taxon>
        <taxon>Taxaceae</taxon>
        <taxon>Taxus</taxon>
    </lineage>
</organism>
<feature type="domain" description="Cell division control protein 24 OB" evidence="2">
    <location>
        <begin position="1"/>
        <end position="111"/>
    </location>
</feature>
<dbReference type="PANTHER" id="PTHR36033:SF1">
    <property type="entry name" value="NUCLEIC ACID-BINDING PROTEINS SUPERFAMILY"/>
    <property type="match status" value="1"/>
</dbReference>
<keyword evidence="4" id="KW-1185">Reference proteome</keyword>
<dbReference type="EMBL" id="JAHRHJ020000004">
    <property type="protein sequence ID" value="KAH9319006.1"/>
    <property type="molecule type" value="Genomic_DNA"/>
</dbReference>
<dbReference type="InterPro" id="IPR035203">
    <property type="entry name" value="Cdc24_OB3"/>
</dbReference>
<dbReference type="OMA" id="EVEYMAR"/>
<feature type="non-terminal residue" evidence="3">
    <location>
        <position position="638"/>
    </location>
</feature>
<gene>
    <name evidence="3" type="ORF">KI387_020775</name>
</gene>
<evidence type="ECO:0000313" key="4">
    <source>
        <dbReference type="Proteomes" id="UP000824469"/>
    </source>
</evidence>
<evidence type="ECO:0000313" key="3">
    <source>
        <dbReference type="EMBL" id="KAH9319006.1"/>
    </source>
</evidence>
<dbReference type="AlphaFoldDB" id="A0AA38G988"/>
<feature type="domain" description="Cell division control protein 24 OB" evidence="1">
    <location>
        <begin position="238"/>
        <end position="457"/>
    </location>
</feature>
<reference evidence="3 4" key="1">
    <citation type="journal article" date="2021" name="Nat. Plants">
        <title>The Taxus genome provides insights into paclitaxel biosynthesis.</title>
        <authorList>
            <person name="Xiong X."/>
            <person name="Gou J."/>
            <person name="Liao Q."/>
            <person name="Li Y."/>
            <person name="Zhou Q."/>
            <person name="Bi G."/>
            <person name="Li C."/>
            <person name="Du R."/>
            <person name="Wang X."/>
            <person name="Sun T."/>
            <person name="Guo L."/>
            <person name="Liang H."/>
            <person name="Lu P."/>
            <person name="Wu Y."/>
            <person name="Zhang Z."/>
            <person name="Ro D.K."/>
            <person name="Shang Y."/>
            <person name="Huang S."/>
            <person name="Yan J."/>
        </authorList>
    </citation>
    <scope>NUCLEOTIDE SEQUENCE [LARGE SCALE GENOMIC DNA]</scope>
    <source>
        <strain evidence="3">Ta-2019</strain>
    </source>
</reference>
<evidence type="ECO:0000259" key="2">
    <source>
        <dbReference type="Pfam" id="PF17245"/>
    </source>
</evidence>
<dbReference type="Pfam" id="PF17244">
    <property type="entry name" value="CDC24_OB3"/>
    <property type="match status" value="1"/>
</dbReference>
<protein>
    <submittedName>
        <fullName evidence="3">Uncharacterized protein</fullName>
    </submittedName>
</protein>
<dbReference type="PANTHER" id="PTHR36033">
    <property type="entry name" value="NUCLEIC ACID-BINDING PROTEINS SUPERFAMILY"/>
    <property type="match status" value="1"/>
</dbReference>